<dbReference type="Gramene" id="MELO3C033512.2.1">
    <property type="protein sequence ID" value="MELO3C033512.2.1"/>
    <property type="gene ID" value="MELO3C033512.2"/>
</dbReference>
<name>A0A9I9EGL6_CUCME</name>
<sequence>MLEVEEILNSPELHVHKIRVGFSFSFGFLLAIGIDTTTSSSTKQLSSPCKRFLEKDHILHSSHQHIEKN</sequence>
<protein>
    <submittedName>
        <fullName evidence="1">Uncharacterized protein</fullName>
    </submittedName>
</protein>
<dbReference type="EnsemblPlants" id="MELO3C033512.2.1">
    <property type="protein sequence ID" value="MELO3C033512.2.1"/>
    <property type="gene ID" value="MELO3C033512.2"/>
</dbReference>
<accession>A0A9I9EGL6</accession>
<dbReference type="AlphaFoldDB" id="A0A9I9EGL6"/>
<organism evidence="1">
    <name type="scientific">Cucumis melo</name>
    <name type="common">Muskmelon</name>
    <dbReference type="NCBI Taxonomy" id="3656"/>
    <lineage>
        <taxon>Eukaryota</taxon>
        <taxon>Viridiplantae</taxon>
        <taxon>Streptophyta</taxon>
        <taxon>Embryophyta</taxon>
        <taxon>Tracheophyta</taxon>
        <taxon>Spermatophyta</taxon>
        <taxon>Magnoliopsida</taxon>
        <taxon>eudicotyledons</taxon>
        <taxon>Gunneridae</taxon>
        <taxon>Pentapetalae</taxon>
        <taxon>rosids</taxon>
        <taxon>fabids</taxon>
        <taxon>Cucurbitales</taxon>
        <taxon>Cucurbitaceae</taxon>
        <taxon>Benincaseae</taxon>
        <taxon>Cucumis</taxon>
    </lineage>
</organism>
<proteinExistence type="predicted"/>
<reference evidence="1" key="1">
    <citation type="submission" date="2023-03" db="UniProtKB">
        <authorList>
            <consortium name="EnsemblPlants"/>
        </authorList>
    </citation>
    <scope>IDENTIFICATION</scope>
</reference>
<evidence type="ECO:0000313" key="1">
    <source>
        <dbReference type="EnsemblPlants" id="MELO3C033512.2.1"/>
    </source>
</evidence>